<dbReference type="Gene3D" id="3.30.2350.10">
    <property type="entry name" value="Pseudouridine synthase"/>
    <property type="match status" value="1"/>
</dbReference>
<reference evidence="8" key="1">
    <citation type="journal article" date="2020" name="mSystems">
        <title>Genome- and Community-Level Interaction Insights into Carbon Utilization and Element Cycling Functions of Hydrothermarchaeota in Hydrothermal Sediment.</title>
        <authorList>
            <person name="Zhou Z."/>
            <person name="Liu Y."/>
            <person name="Xu W."/>
            <person name="Pan J."/>
            <person name="Luo Z.H."/>
            <person name="Li M."/>
        </authorList>
    </citation>
    <scope>NUCLEOTIDE SEQUENCE</scope>
    <source>
        <strain evidence="8">SpSt-997</strain>
    </source>
</reference>
<dbReference type="PANTHER" id="PTHR21600">
    <property type="entry name" value="MITOCHONDRIAL RNA PSEUDOURIDINE SYNTHASE"/>
    <property type="match status" value="1"/>
</dbReference>
<comment type="caution">
    <text evidence="8">The sequence shown here is derived from an EMBL/GenBank/DDBJ whole genome shotgun (WGS) entry which is preliminary data.</text>
</comment>
<dbReference type="GO" id="GO:0160140">
    <property type="term" value="F:23S rRNA pseudouridine(1911/1915/1917) synthase activity"/>
    <property type="evidence" value="ECO:0007669"/>
    <property type="project" value="UniProtKB-EC"/>
</dbReference>
<dbReference type="Pfam" id="PF00849">
    <property type="entry name" value="PseudoU_synth_2"/>
    <property type="match status" value="1"/>
</dbReference>
<evidence type="ECO:0000256" key="4">
    <source>
        <dbReference type="PIRSR" id="PIRSR606225-1"/>
    </source>
</evidence>
<evidence type="ECO:0000256" key="1">
    <source>
        <dbReference type="ARBA" id="ARBA00010876"/>
    </source>
</evidence>
<dbReference type="Gene3D" id="3.10.290.10">
    <property type="entry name" value="RNA-binding S4 domain"/>
    <property type="match status" value="1"/>
</dbReference>
<sequence length="333" mass="35697">MGKSAGGARRVSAALQIVTADEAEIRLDRWLRRHFPGLTQGRIEKLCRTGQVRVDGHRVAAATRLLAGQSVRIPPLPAAHETAPPPRPDATAVALLARQILYEDDALIALDKPPGLPVQGGPGIIRHLDGMLDALRGAGGERPRLVHRLDQDTSGVLLLARSPGIAATLARAFRERAMEKTYWAVVLGRPIPGEGRIDLPLLRLRGAKGARTAAAPGDPEAARAITDYAVRDHAGKRFSWLELTPLTGRTHQLRVHCSALGTPILGETKYAGEDGAGWVEGFSERLHLHARRLALPHPGGGTLVIEAKLPAHMAETFARLGFSAPAPAAPRRE</sequence>
<proteinExistence type="inferred from homology"/>
<dbReference type="EC" id="5.4.99.-" evidence="6"/>
<dbReference type="EMBL" id="DTQM01000083">
    <property type="protein sequence ID" value="HGC42431.1"/>
    <property type="molecule type" value="Genomic_DNA"/>
</dbReference>
<comment type="similarity">
    <text evidence="1 6">Belongs to the pseudouridine synthase RluA family.</text>
</comment>
<dbReference type="PROSITE" id="PS01129">
    <property type="entry name" value="PSI_RLU"/>
    <property type="match status" value="1"/>
</dbReference>
<dbReference type="InterPro" id="IPR006225">
    <property type="entry name" value="PsdUridine_synth_RluC/D"/>
</dbReference>
<keyword evidence="5" id="KW-0694">RNA-binding</keyword>
<dbReference type="InterPro" id="IPR036986">
    <property type="entry name" value="S4_RNA-bd_sf"/>
</dbReference>
<dbReference type="SMART" id="SM00363">
    <property type="entry name" value="S4"/>
    <property type="match status" value="1"/>
</dbReference>
<feature type="active site" evidence="4">
    <location>
        <position position="150"/>
    </location>
</feature>
<dbReference type="PROSITE" id="PS50889">
    <property type="entry name" value="S4"/>
    <property type="match status" value="1"/>
</dbReference>
<evidence type="ECO:0000256" key="2">
    <source>
        <dbReference type="ARBA" id="ARBA00023235"/>
    </source>
</evidence>
<dbReference type="SUPFAM" id="SSF55174">
    <property type="entry name" value="Alpha-L RNA-binding motif"/>
    <property type="match status" value="1"/>
</dbReference>
<dbReference type="CDD" id="cd00165">
    <property type="entry name" value="S4"/>
    <property type="match status" value="1"/>
</dbReference>
<name>A0A8J4M583_9PROT</name>
<evidence type="ECO:0000256" key="3">
    <source>
        <dbReference type="ARBA" id="ARBA00036882"/>
    </source>
</evidence>
<gene>
    <name evidence="8" type="ORF">ENY07_04280</name>
</gene>
<evidence type="ECO:0000256" key="5">
    <source>
        <dbReference type="PROSITE-ProRule" id="PRU00182"/>
    </source>
</evidence>
<evidence type="ECO:0000256" key="6">
    <source>
        <dbReference type="RuleBase" id="RU362028"/>
    </source>
</evidence>
<accession>A0A8J4M583</accession>
<dbReference type="NCBIfam" id="TIGR00005">
    <property type="entry name" value="rluA_subfam"/>
    <property type="match status" value="1"/>
</dbReference>
<dbReference type="InterPro" id="IPR006145">
    <property type="entry name" value="PsdUridine_synth_RsuA/RluA"/>
</dbReference>
<dbReference type="InterPro" id="IPR002942">
    <property type="entry name" value="S4_RNA-bd"/>
</dbReference>
<organism evidence="8">
    <name type="scientific">Acidicaldus sp</name>
    <dbReference type="NCBI Taxonomy" id="1872105"/>
    <lineage>
        <taxon>Bacteria</taxon>
        <taxon>Pseudomonadati</taxon>
        <taxon>Pseudomonadota</taxon>
        <taxon>Alphaproteobacteria</taxon>
        <taxon>Acetobacterales</taxon>
        <taxon>Acetobacteraceae</taxon>
        <taxon>Acidicaldus</taxon>
    </lineage>
</organism>
<dbReference type="InterPro" id="IPR020103">
    <property type="entry name" value="PsdUridine_synth_cat_dom_sf"/>
</dbReference>
<dbReference type="InterPro" id="IPR050188">
    <property type="entry name" value="RluA_PseudoU_synthase"/>
</dbReference>
<dbReference type="GO" id="GO:0003723">
    <property type="term" value="F:RNA binding"/>
    <property type="evidence" value="ECO:0007669"/>
    <property type="project" value="UniProtKB-KW"/>
</dbReference>
<comment type="function">
    <text evidence="6">Responsible for synthesis of pseudouridine from uracil.</text>
</comment>
<comment type="catalytic activity">
    <reaction evidence="3">
        <text>uridine(1911/1915/1917) in 23S rRNA = pseudouridine(1911/1915/1917) in 23S rRNA</text>
        <dbReference type="Rhea" id="RHEA:42524"/>
        <dbReference type="Rhea" id="RHEA-COMP:10097"/>
        <dbReference type="Rhea" id="RHEA-COMP:10098"/>
        <dbReference type="ChEBI" id="CHEBI:65314"/>
        <dbReference type="ChEBI" id="CHEBI:65315"/>
        <dbReference type="EC" id="5.4.99.23"/>
    </reaction>
</comment>
<dbReference type="InterPro" id="IPR006224">
    <property type="entry name" value="PsdUridine_synth_RluA-like_CS"/>
</dbReference>
<dbReference type="GO" id="GO:0000455">
    <property type="term" value="P:enzyme-directed rRNA pseudouridine synthesis"/>
    <property type="evidence" value="ECO:0007669"/>
    <property type="project" value="UniProtKB-ARBA"/>
</dbReference>
<dbReference type="Pfam" id="PF01479">
    <property type="entry name" value="S4"/>
    <property type="match status" value="1"/>
</dbReference>
<feature type="domain" description="RNA-binding S4" evidence="7">
    <location>
        <begin position="25"/>
        <end position="82"/>
    </location>
</feature>
<keyword evidence="2 6" id="KW-0413">Isomerase</keyword>
<dbReference type="SUPFAM" id="SSF55120">
    <property type="entry name" value="Pseudouridine synthase"/>
    <property type="match status" value="1"/>
</dbReference>
<dbReference type="CDD" id="cd02869">
    <property type="entry name" value="PseudoU_synth_RluA_like"/>
    <property type="match status" value="1"/>
</dbReference>
<protein>
    <recommendedName>
        <fullName evidence="6">Pseudouridine synthase</fullName>
        <ecNumber evidence="6">5.4.99.-</ecNumber>
    </recommendedName>
</protein>
<evidence type="ECO:0000313" key="8">
    <source>
        <dbReference type="EMBL" id="HGC42431.1"/>
    </source>
</evidence>
<dbReference type="AlphaFoldDB" id="A0A8J4M583"/>
<dbReference type="PANTHER" id="PTHR21600:SF44">
    <property type="entry name" value="RIBOSOMAL LARGE SUBUNIT PSEUDOURIDINE SYNTHASE D"/>
    <property type="match status" value="1"/>
</dbReference>
<evidence type="ECO:0000259" key="7">
    <source>
        <dbReference type="SMART" id="SM00363"/>
    </source>
</evidence>
<comment type="catalytic activity">
    <reaction evidence="6">
        <text>a uridine in RNA = a pseudouridine in RNA</text>
        <dbReference type="Rhea" id="RHEA:48348"/>
        <dbReference type="Rhea" id="RHEA-COMP:12068"/>
        <dbReference type="Rhea" id="RHEA-COMP:12069"/>
        <dbReference type="ChEBI" id="CHEBI:65314"/>
        <dbReference type="ChEBI" id="CHEBI:65315"/>
    </reaction>
</comment>